<dbReference type="AlphaFoldDB" id="X1R8Z9"/>
<sequence>MVPSTVGANVGSEKKARLIEAAGSNGKNVNQVLNDFIDGYINNHENIREKIDHPEKTVVKPEFKTLKIETAETADDIDPDDFVEEMWDSFVAYAKDQGYSLIKTDHLTQLLNVIELRKGDRSAKKSEADSKSEPLTCGKCGAVLAEKFDKSKLSKLKRDMTHCPECGAELNFNSVSGAD</sequence>
<gene>
    <name evidence="1" type="ORF">S12H4_08146</name>
</gene>
<name>X1R8Z9_9ZZZZ</name>
<evidence type="ECO:0000313" key="1">
    <source>
        <dbReference type="EMBL" id="GAI63481.1"/>
    </source>
</evidence>
<proteinExistence type="predicted"/>
<reference evidence="1" key="1">
    <citation type="journal article" date="2014" name="Front. Microbiol.">
        <title>High frequency of phylogenetically diverse reductive dehalogenase-homologous genes in deep subseafloor sedimentary metagenomes.</title>
        <authorList>
            <person name="Kawai M."/>
            <person name="Futagami T."/>
            <person name="Toyoda A."/>
            <person name="Takaki Y."/>
            <person name="Nishi S."/>
            <person name="Hori S."/>
            <person name="Arai W."/>
            <person name="Tsubouchi T."/>
            <person name="Morono Y."/>
            <person name="Uchiyama I."/>
            <person name="Ito T."/>
            <person name="Fujiyama A."/>
            <person name="Inagaki F."/>
            <person name="Takami H."/>
        </authorList>
    </citation>
    <scope>NUCLEOTIDE SEQUENCE</scope>
    <source>
        <strain evidence="1">Expedition CK06-06</strain>
    </source>
</reference>
<organism evidence="1">
    <name type="scientific">marine sediment metagenome</name>
    <dbReference type="NCBI Taxonomy" id="412755"/>
    <lineage>
        <taxon>unclassified sequences</taxon>
        <taxon>metagenomes</taxon>
        <taxon>ecological metagenomes</taxon>
    </lineage>
</organism>
<dbReference type="EMBL" id="BARW01003110">
    <property type="protein sequence ID" value="GAI63481.1"/>
    <property type="molecule type" value="Genomic_DNA"/>
</dbReference>
<protein>
    <submittedName>
        <fullName evidence="1">Uncharacterized protein</fullName>
    </submittedName>
</protein>
<comment type="caution">
    <text evidence="1">The sequence shown here is derived from an EMBL/GenBank/DDBJ whole genome shotgun (WGS) entry which is preliminary data.</text>
</comment>
<accession>X1R8Z9</accession>